<keyword evidence="1" id="KW-0479">Metal-binding</keyword>
<accession>A0ABQ7QXW5</accession>
<evidence type="ECO:0000256" key="2">
    <source>
        <dbReference type="ARBA" id="ARBA00022771"/>
    </source>
</evidence>
<dbReference type="InterPro" id="IPR007588">
    <property type="entry name" value="Znf_FLYWCH"/>
</dbReference>
<feature type="domain" description="FLYWCH-type" evidence="5">
    <location>
        <begin position="4"/>
        <end position="61"/>
    </location>
</feature>
<sequence>MIIEKPNGKRYLKIGDYRFSYHKTLRDGRVRWKCSSSRQSCKVYVITDGDDIVSMVHEHTHSPAVHRTKKNVKQATKNNKKIFSE</sequence>
<feature type="region of interest" description="Disordered" evidence="4">
    <location>
        <begin position="60"/>
        <end position="85"/>
    </location>
</feature>
<keyword evidence="3" id="KW-0862">Zinc</keyword>
<gene>
    <name evidence="6" type="ORF">JYU34_004393</name>
</gene>
<comment type="caution">
    <text evidence="6">The sequence shown here is derived from an EMBL/GenBank/DDBJ whole genome shotgun (WGS) entry which is preliminary data.</text>
</comment>
<dbReference type="Gene3D" id="2.20.25.240">
    <property type="match status" value="1"/>
</dbReference>
<dbReference type="Proteomes" id="UP000823941">
    <property type="component" value="Chromosome 6"/>
</dbReference>
<evidence type="ECO:0000313" key="6">
    <source>
        <dbReference type="EMBL" id="KAG7309879.1"/>
    </source>
</evidence>
<reference evidence="6 7" key="1">
    <citation type="submission" date="2021-06" db="EMBL/GenBank/DDBJ databases">
        <title>A haploid diamondback moth (Plutella xylostella L.) genome assembly resolves 31 chromosomes and identifies a diamide resistance mutation.</title>
        <authorList>
            <person name="Ward C.M."/>
            <person name="Perry K.D."/>
            <person name="Baker G."/>
            <person name="Powis K."/>
            <person name="Heckel D.G."/>
            <person name="Baxter S.W."/>
        </authorList>
    </citation>
    <scope>NUCLEOTIDE SEQUENCE [LARGE SCALE GENOMIC DNA]</scope>
    <source>
        <strain evidence="6 7">LV</strain>
        <tissue evidence="6">Single pupa</tissue>
    </source>
</reference>
<keyword evidence="7" id="KW-1185">Reference proteome</keyword>
<dbReference type="Pfam" id="PF04500">
    <property type="entry name" value="FLYWCH"/>
    <property type="match status" value="1"/>
</dbReference>
<keyword evidence="2" id="KW-0863">Zinc-finger</keyword>
<evidence type="ECO:0000259" key="5">
    <source>
        <dbReference type="Pfam" id="PF04500"/>
    </source>
</evidence>
<protein>
    <recommendedName>
        <fullName evidence="5">FLYWCH-type domain-containing protein</fullName>
    </recommendedName>
</protein>
<name>A0ABQ7QXW5_PLUXY</name>
<evidence type="ECO:0000256" key="1">
    <source>
        <dbReference type="ARBA" id="ARBA00022723"/>
    </source>
</evidence>
<evidence type="ECO:0000256" key="4">
    <source>
        <dbReference type="SAM" id="MobiDB-lite"/>
    </source>
</evidence>
<dbReference type="EMBL" id="JAHIBW010000006">
    <property type="protein sequence ID" value="KAG7309879.1"/>
    <property type="molecule type" value="Genomic_DNA"/>
</dbReference>
<organism evidence="6 7">
    <name type="scientific">Plutella xylostella</name>
    <name type="common">Diamondback moth</name>
    <name type="synonym">Plutella maculipennis</name>
    <dbReference type="NCBI Taxonomy" id="51655"/>
    <lineage>
        <taxon>Eukaryota</taxon>
        <taxon>Metazoa</taxon>
        <taxon>Ecdysozoa</taxon>
        <taxon>Arthropoda</taxon>
        <taxon>Hexapoda</taxon>
        <taxon>Insecta</taxon>
        <taxon>Pterygota</taxon>
        <taxon>Neoptera</taxon>
        <taxon>Endopterygota</taxon>
        <taxon>Lepidoptera</taxon>
        <taxon>Glossata</taxon>
        <taxon>Ditrysia</taxon>
        <taxon>Yponomeutoidea</taxon>
        <taxon>Plutellidae</taxon>
        <taxon>Plutella</taxon>
    </lineage>
</organism>
<evidence type="ECO:0000256" key="3">
    <source>
        <dbReference type="ARBA" id="ARBA00022833"/>
    </source>
</evidence>
<proteinExistence type="predicted"/>
<evidence type="ECO:0000313" key="7">
    <source>
        <dbReference type="Proteomes" id="UP000823941"/>
    </source>
</evidence>